<dbReference type="AlphaFoldDB" id="A0AA91SQ79"/>
<dbReference type="GO" id="GO:0004519">
    <property type="term" value="F:endonuclease activity"/>
    <property type="evidence" value="ECO:0007669"/>
    <property type="project" value="UniProtKB-KW"/>
</dbReference>
<reference evidence="3 4" key="1">
    <citation type="submission" date="2017-04" db="EMBL/GenBank/DDBJ databases">
        <title>The new phylogeny of genus Mycobacterium.</title>
        <authorList>
            <person name="Tortoli E."/>
            <person name="Trovato A."/>
            <person name="Cirillo D.M."/>
        </authorList>
    </citation>
    <scope>NUCLEOTIDE SEQUENCE [LARGE SCALE GENOMIC DNA]</scope>
    <source>
        <strain evidence="3 4">KCTC 19819</strain>
    </source>
</reference>
<keyword evidence="3" id="KW-0378">Hydrolase</keyword>
<comment type="caution">
    <text evidence="3">The sequence shown here is derived from an EMBL/GenBank/DDBJ whole genome shotgun (WGS) entry which is preliminary data.</text>
</comment>
<dbReference type="EMBL" id="NCXO01000054">
    <property type="protein sequence ID" value="OSC28756.1"/>
    <property type="molecule type" value="Genomic_DNA"/>
</dbReference>
<keyword evidence="3" id="KW-0255">Endonuclease</keyword>
<keyword evidence="4" id="KW-1185">Reference proteome</keyword>
<accession>A0AA91SQ79</accession>
<keyword evidence="3" id="KW-0540">Nuclease</keyword>
<evidence type="ECO:0000313" key="4">
    <source>
        <dbReference type="Proteomes" id="UP000193577"/>
    </source>
</evidence>
<feature type="domain" description="GmrSD restriction endonucleases C-terminal" evidence="2">
    <location>
        <begin position="76"/>
        <end position="212"/>
    </location>
</feature>
<proteinExistence type="predicted"/>
<dbReference type="InterPro" id="IPR011089">
    <property type="entry name" value="GmrSD_C"/>
</dbReference>
<gene>
    <name evidence="3" type="ORF">B8W67_17580</name>
</gene>
<dbReference type="PANTHER" id="PTHR24094:SF15">
    <property type="entry name" value="AMP-DEPENDENT SYNTHETASE_LIGASE DOMAIN-CONTAINING PROTEIN-RELATED"/>
    <property type="match status" value="1"/>
</dbReference>
<feature type="compositionally biased region" description="Pro residues" evidence="1">
    <location>
        <begin position="16"/>
        <end position="25"/>
    </location>
</feature>
<organism evidence="3 4">
    <name type="scientific">Mycolicibacillus koreensis</name>
    <dbReference type="NCBI Taxonomy" id="1069220"/>
    <lineage>
        <taxon>Bacteria</taxon>
        <taxon>Bacillati</taxon>
        <taxon>Actinomycetota</taxon>
        <taxon>Actinomycetes</taxon>
        <taxon>Mycobacteriales</taxon>
        <taxon>Mycobacteriaceae</taxon>
        <taxon>Mycolicibacillus</taxon>
    </lineage>
</organism>
<dbReference type="PANTHER" id="PTHR24094">
    <property type="entry name" value="SECRETED PROTEIN"/>
    <property type="match status" value="1"/>
</dbReference>
<evidence type="ECO:0000256" key="1">
    <source>
        <dbReference type="SAM" id="MobiDB-lite"/>
    </source>
</evidence>
<protein>
    <submittedName>
        <fullName evidence="3">HNH endonuclease</fullName>
    </submittedName>
</protein>
<dbReference type="Proteomes" id="UP000193577">
    <property type="component" value="Unassembled WGS sequence"/>
</dbReference>
<sequence length="217" mass="24458">MVGIALVGLWWTGRDPQPPPAPKPPAGEADYATARTQLEELPVSRWDPRHDYQRYRFGDRWSDEVDVEGGHNGCNTRDDILRRDLVDVKLRWGTCKVQSGILHDPYTGTTVEFTRGPQTSEEVQIDHIVALSDAWYKGARGWDAQRRADFANDPRNLLAVSGPANYDKAYHDASGWLPPNTAFRCEFVTRQITVKTAYHLAVSVREKAALHTVLDTC</sequence>
<feature type="region of interest" description="Disordered" evidence="1">
    <location>
        <begin position="13"/>
        <end position="32"/>
    </location>
</feature>
<evidence type="ECO:0000313" key="3">
    <source>
        <dbReference type="EMBL" id="OSC28756.1"/>
    </source>
</evidence>
<evidence type="ECO:0000259" key="2">
    <source>
        <dbReference type="Pfam" id="PF07510"/>
    </source>
</evidence>
<dbReference type="Pfam" id="PF07510">
    <property type="entry name" value="GmrSD_C"/>
    <property type="match status" value="1"/>
</dbReference>
<name>A0AA91SQ79_9MYCO</name>